<evidence type="ECO:0000256" key="1">
    <source>
        <dbReference type="SAM" id="MobiDB-lite"/>
    </source>
</evidence>
<evidence type="ECO:0000313" key="2">
    <source>
        <dbReference type="EMBL" id="KAK9029643.1"/>
    </source>
</evidence>
<organism evidence="2 3">
    <name type="scientific">Hibiscus sabdariffa</name>
    <name type="common">roselle</name>
    <dbReference type="NCBI Taxonomy" id="183260"/>
    <lineage>
        <taxon>Eukaryota</taxon>
        <taxon>Viridiplantae</taxon>
        <taxon>Streptophyta</taxon>
        <taxon>Embryophyta</taxon>
        <taxon>Tracheophyta</taxon>
        <taxon>Spermatophyta</taxon>
        <taxon>Magnoliopsida</taxon>
        <taxon>eudicotyledons</taxon>
        <taxon>Gunneridae</taxon>
        <taxon>Pentapetalae</taxon>
        <taxon>rosids</taxon>
        <taxon>malvids</taxon>
        <taxon>Malvales</taxon>
        <taxon>Malvaceae</taxon>
        <taxon>Malvoideae</taxon>
        <taxon>Hibiscus</taxon>
    </lineage>
</organism>
<sequence>MRVGKDNGECFEQPFGNLNSQQGEWKESGRESSGKLPKIIKENDNKSVEEKENLQISDLGLNTRSWVDVVSAGIQDQSTCVGGPSQKVGQEYSTEMVQVGENDLGLSAKKGVGVSKDKEVETIQVELDRAEVNHHEWAKEGDRGCEAHGELDTLDSFREMDSVFPVKKTKASLTSLVLGCSFPGGLKCVSWIARGGLWVMENVFFWGDVWFCEVPLRVKFTGLYRESPLVTEIQAVTIDFKLKDEVRDKIVWLLDKSVAAALWVIWNTRYDKFFNKKLSKPEDWLSQSKLRALIWLKTVKGKKFGELDGWWEDPRTIGCGGSLASGKGELRPIFSEPALHSEIVSTEFEAVIMALQIFSDADCFGHGDNTLVNKSWDTQTSCCSSLVVTAY</sequence>
<proteinExistence type="predicted"/>
<name>A0ABR2SWK0_9ROSI</name>
<gene>
    <name evidence="2" type="ORF">V6N11_026751</name>
</gene>
<keyword evidence="3" id="KW-1185">Reference proteome</keyword>
<accession>A0ABR2SWK0</accession>
<reference evidence="2 3" key="1">
    <citation type="journal article" date="2024" name="G3 (Bethesda)">
        <title>Genome assembly of Hibiscus sabdariffa L. provides insights into metabolisms of medicinal natural products.</title>
        <authorList>
            <person name="Kim T."/>
        </authorList>
    </citation>
    <scope>NUCLEOTIDE SEQUENCE [LARGE SCALE GENOMIC DNA]</scope>
    <source>
        <strain evidence="2">TK-2024</strain>
        <tissue evidence="2">Old leaves</tissue>
    </source>
</reference>
<evidence type="ECO:0000313" key="3">
    <source>
        <dbReference type="Proteomes" id="UP001396334"/>
    </source>
</evidence>
<feature type="compositionally biased region" description="Basic and acidic residues" evidence="1">
    <location>
        <begin position="24"/>
        <end position="48"/>
    </location>
</feature>
<dbReference type="EMBL" id="JBBPBN010000011">
    <property type="protein sequence ID" value="KAK9029643.1"/>
    <property type="molecule type" value="Genomic_DNA"/>
</dbReference>
<comment type="caution">
    <text evidence="2">The sequence shown here is derived from an EMBL/GenBank/DDBJ whole genome shotgun (WGS) entry which is preliminary data.</text>
</comment>
<feature type="region of interest" description="Disordered" evidence="1">
    <location>
        <begin position="1"/>
        <end position="48"/>
    </location>
</feature>
<dbReference type="Proteomes" id="UP001396334">
    <property type="component" value="Unassembled WGS sequence"/>
</dbReference>
<protein>
    <submittedName>
        <fullName evidence="2">Uncharacterized protein</fullName>
    </submittedName>
</protein>